<gene>
    <name evidence="7" type="ORF">XYLVIOL_LOCUS10776</name>
</gene>
<dbReference type="PROSITE" id="PS50850">
    <property type="entry name" value="MFS"/>
    <property type="match status" value="1"/>
</dbReference>
<evidence type="ECO:0000313" key="8">
    <source>
        <dbReference type="Proteomes" id="UP001642520"/>
    </source>
</evidence>
<reference evidence="7 8" key="1">
    <citation type="submission" date="2024-08" db="EMBL/GenBank/DDBJ databases">
        <authorList>
            <person name="Will J Nash"/>
            <person name="Angela Man"/>
            <person name="Seanna McTaggart"/>
            <person name="Kendall Baker"/>
            <person name="Tom Barker"/>
            <person name="Leah Catchpole"/>
            <person name="Alex Durrant"/>
            <person name="Karim Gharbi"/>
            <person name="Naomi Irish"/>
            <person name="Gemy Kaithakottil"/>
            <person name="Debby Ku"/>
            <person name="Aaliyah Providence"/>
            <person name="Felix Shaw"/>
            <person name="David Swarbreck"/>
            <person name="Chris Watkins"/>
            <person name="Ann M. McCartney"/>
            <person name="Giulio Formenti"/>
            <person name="Alice Mouton"/>
            <person name="Noel Vella"/>
            <person name="Bjorn M von Reumont"/>
            <person name="Adriana Vella"/>
            <person name="Wilfried Haerty"/>
        </authorList>
    </citation>
    <scope>NUCLEOTIDE SEQUENCE [LARGE SCALE GENOMIC DNA]</scope>
</reference>
<keyword evidence="2 5" id="KW-0812">Transmembrane</keyword>
<accession>A0ABP1PIK2</accession>
<feature type="transmembrane region" description="Helical" evidence="5">
    <location>
        <begin position="129"/>
        <end position="151"/>
    </location>
</feature>
<dbReference type="InterPro" id="IPR005829">
    <property type="entry name" value="Sugar_transporter_CS"/>
</dbReference>
<feature type="transmembrane region" description="Helical" evidence="5">
    <location>
        <begin position="273"/>
        <end position="294"/>
    </location>
</feature>
<evidence type="ECO:0000256" key="4">
    <source>
        <dbReference type="ARBA" id="ARBA00023136"/>
    </source>
</evidence>
<evidence type="ECO:0000256" key="1">
    <source>
        <dbReference type="ARBA" id="ARBA00004141"/>
    </source>
</evidence>
<dbReference type="InterPro" id="IPR005828">
    <property type="entry name" value="MFS_sugar_transport-like"/>
</dbReference>
<dbReference type="Proteomes" id="UP001642520">
    <property type="component" value="Unassembled WGS sequence"/>
</dbReference>
<keyword evidence="8" id="KW-1185">Reference proteome</keyword>
<comment type="caution">
    <text evidence="7">The sequence shown here is derived from an EMBL/GenBank/DDBJ whole genome shotgun (WGS) entry which is preliminary data.</text>
</comment>
<protein>
    <recommendedName>
        <fullName evidence="6">Major facilitator superfamily (MFS) profile domain-containing protein</fullName>
    </recommendedName>
</protein>
<feature type="transmembrane region" description="Helical" evidence="5">
    <location>
        <begin position="100"/>
        <end position="117"/>
    </location>
</feature>
<organism evidence="7 8">
    <name type="scientific">Xylocopa violacea</name>
    <name type="common">Violet carpenter bee</name>
    <name type="synonym">Apis violacea</name>
    <dbReference type="NCBI Taxonomy" id="135666"/>
    <lineage>
        <taxon>Eukaryota</taxon>
        <taxon>Metazoa</taxon>
        <taxon>Ecdysozoa</taxon>
        <taxon>Arthropoda</taxon>
        <taxon>Hexapoda</taxon>
        <taxon>Insecta</taxon>
        <taxon>Pterygota</taxon>
        <taxon>Neoptera</taxon>
        <taxon>Endopterygota</taxon>
        <taxon>Hymenoptera</taxon>
        <taxon>Apocrita</taxon>
        <taxon>Aculeata</taxon>
        <taxon>Apoidea</taxon>
        <taxon>Anthophila</taxon>
        <taxon>Apidae</taxon>
        <taxon>Xylocopa</taxon>
        <taxon>Xylocopa</taxon>
    </lineage>
</organism>
<evidence type="ECO:0000256" key="3">
    <source>
        <dbReference type="ARBA" id="ARBA00022989"/>
    </source>
</evidence>
<dbReference type="InterPro" id="IPR036259">
    <property type="entry name" value="MFS_trans_sf"/>
</dbReference>
<dbReference type="Gene3D" id="1.20.1250.20">
    <property type="entry name" value="MFS general substrate transporter like domains"/>
    <property type="match status" value="1"/>
</dbReference>
<feature type="transmembrane region" description="Helical" evidence="5">
    <location>
        <begin position="301"/>
        <end position="323"/>
    </location>
</feature>
<dbReference type="EMBL" id="CAXAJV020001301">
    <property type="protein sequence ID" value="CAL7951916.1"/>
    <property type="molecule type" value="Genomic_DNA"/>
</dbReference>
<feature type="transmembrane region" description="Helical" evidence="5">
    <location>
        <begin position="404"/>
        <end position="422"/>
    </location>
</feature>
<dbReference type="SUPFAM" id="SSF103473">
    <property type="entry name" value="MFS general substrate transporter"/>
    <property type="match status" value="1"/>
</dbReference>
<evidence type="ECO:0000256" key="2">
    <source>
        <dbReference type="ARBA" id="ARBA00022692"/>
    </source>
</evidence>
<dbReference type="Pfam" id="PF00083">
    <property type="entry name" value="Sugar_tr"/>
    <property type="match status" value="1"/>
</dbReference>
<feature type="transmembrane region" description="Helical" evidence="5">
    <location>
        <begin position="371"/>
        <end position="392"/>
    </location>
</feature>
<keyword evidence="3 5" id="KW-1133">Transmembrane helix</keyword>
<dbReference type="InterPro" id="IPR020846">
    <property type="entry name" value="MFS_dom"/>
</dbReference>
<feature type="transmembrane region" description="Helical" evidence="5">
    <location>
        <begin position="235"/>
        <end position="258"/>
    </location>
</feature>
<feature type="transmembrane region" description="Helical" evidence="5">
    <location>
        <begin position="157"/>
        <end position="174"/>
    </location>
</feature>
<evidence type="ECO:0000259" key="6">
    <source>
        <dbReference type="PROSITE" id="PS50850"/>
    </source>
</evidence>
<dbReference type="PANTHER" id="PTHR48021">
    <property type="match status" value="1"/>
</dbReference>
<feature type="transmembrane region" description="Helical" evidence="5">
    <location>
        <begin position="335"/>
        <end position="359"/>
    </location>
</feature>
<dbReference type="PROSITE" id="PS00217">
    <property type="entry name" value="SUGAR_TRANSPORT_2"/>
    <property type="match status" value="1"/>
</dbReference>
<dbReference type="PANTHER" id="PTHR48021:SF1">
    <property type="entry name" value="GH07001P-RELATED"/>
    <property type="match status" value="1"/>
</dbReference>
<proteinExistence type="predicted"/>
<name>A0ABP1PIK2_XYLVO</name>
<sequence length="475" mass="52173">MRPGRNGSPVSAIGLLTAWSSPYNEQLIAPDSPFPVTVSELSWVVSLLNLGRIFGAVGGATCTYYLGSKTTIQITNVPITLSWVFIVLASSVEWLYASRFLGGVGIGMTYNCYAIYLGEISSPNIRGALVSLASAGMPFGNLIMSIMGAYLRTETSALVALASCLALMLLFLWVPESPHHLIKKNSHEKARTSIHWYHRDCDVEPEFIRLRQFVEKFSEQSVSFKDLKTVQFRKSLAVVVILVMYNQSCGVNSVLFYMESILTSAKVTMVEPSLMVIIVMTFGVIGAGASMFLIDRCGRKMLMIVSCTGISLSLTLLTIEFQLLSFGFEAETVQLLSVIGMCLLYLAMFIGALPVPVTILCEIFPPHLKCIAAPITSSVAGLVSFISTGTYVPLLDLMTERYLFLFYGALLATAVPFTMFCVPETKGLSLQEIQARLTRKKKPQTTEPAYDTERKASRAQNTNLYVIPRANLITV</sequence>
<feature type="transmembrane region" description="Helical" evidence="5">
    <location>
        <begin position="44"/>
        <end position="67"/>
    </location>
</feature>
<feature type="domain" description="Major facilitator superfamily (MFS) profile" evidence="6">
    <location>
        <begin position="1"/>
        <end position="426"/>
    </location>
</feature>
<evidence type="ECO:0000256" key="5">
    <source>
        <dbReference type="SAM" id="Phobius"/>
    </source>
</evidence>
<keyword evidence="4 5" id="KW-0472">Membrane</keyword>
<evidence type="ECO:0000313" key="7">
    <source>
        <dbReference type="EMBL" id="CAL7951916.1"/>
    </source>
</evidence>
<comment type="subcellular location">
    <subcellularLocation>
        <location evidence="1">Membrane</location>
        <topology evidence="1">Multi-pass membrane protein</topology>
    </subcellularLocation>
</comment>
<feature type="transmembrane region" description="Helical" evidence="5">
    <location>
        <begin position="74"/>
        <end position="94"/>
    </location>
</feature>
<dbReference type="InterPro" id="IPR050549">
    <property type="entry name" value="MFS_Trehalose_Transporter"/>
</dbReference>